<accession>A0ABQ3G3U1</accession>
<organism evidence="3 4">
    <name type="scientific">Pseudorhodoferax aquiterrae</name>
    <dbReference type="NCBI Taxonomy" id="747304"/>
    <lineage>
        <taxon>Bacteria</taxon>
        <taxon>Pseudomonadati</taxon>
        <taxon>Pseudomonadota</taxon>
        <taxon>Betaproteobacteria</taxon>
        <taxon>Burkholderiales</taxon>
        <taxon>Comamonadaceae</taxon>
    </lineage>
</organism>
<keyword evidence="4" id="KW-1185">Reference proteome</keyword>
<evidence type="ECO:0000313" key="3">
    <source>
        <dbReference type="EMBL" id="GHC88096.1"/>
    </source>
</evidence>
<dbReference type="Gene3D" id="1.10.443.10">
    <property type="entry name" value="Intergrase catalytic core"/>
    <property type="match status" value="1"/>
</dbReference>
<gene>
    <name evidence="3" type="ORF">GCM10007320_34950</name>
</gene>
<keyword evidence="2" id="KW-0233">DNA recombination</keyword>
<sequence>MHIILGMAKSKPKRFDDAAKSWVLALPLSASAAAAYAAEAKRLSEYCASRRVADLRSFRGPQWLDYLRSLTSARDYLSPPRKALKASSALQAMRITRAFLTYCMQRGWISWDPGELRMDPSPVIVRPPVAELPVHVRQVVAGGVHATSEREARRHFVVALSFWGCLKPWELAALQVRHLSKDRALLSCPHRHQPVELPPPVADLWTRYEECRSVRSKVRPSSPLVASVRSSAAVSAWSIWAILNDAAAMQGVGSRRLRAAYATLTSAAALRDIDLVRVQAGKGGARRVRGAQARDRTRQLNASTLERLRGGRVQAAS</sequence>
<protein>
    <submittedName>
        <fullName evidence="3">Uncharacterized protein</fullName>
    </submittedName>
</protein>
<reference evidence="4" key="1">
    <citation type="journal article" date="2019" name="Int. J. Syst. Evol. Microbiol.">
        <title>The Global Catalogue of Microorganisms (GCM) 10K type strain sequencing project: providing services to taxonomists for standard genome sequencing and annotation.</title>
        <authorList>
            <consortium name="The Broad Institute Genomics Platform"/>
            <consortium name="The Broad Institute Genome Sequencing Center for Infectious Disease"/>
            <person name="Wu L."/>
            <person name="Ma J."/>
        </authorList>
    </citation>
    <scope>NUCLEOTIDE SEQUENCE [LARGE SCALE GENOMIC DNA]</scope>
    <source>
        <strain evidence="4">KCTC 23314</strain>
    </source>
</reference>
<dbReference type="Gene3D" id="1.10.150.130">
    <property type="match status" value="1"/>
</dbReference>
<evidence type="ECO:0000256" key="1">
    <source>
        <dbReference type="ARBA" id="ARBA00023125"/>
    </source>
</evidence>
<dbReference type="SUPFAM" id="SSF56349">
    <property type="entry name" value="DNA breaking-rejoining enzymes"/>
    <property type="match status" value="1"/>
</dbReference>
<proteinExistence type="predicted"/>
<dbReference type="InterPro" id="IPR011010">
    <property type="entry name" value="DNA_brk_join_enz"/>
</dbReference>
<evidence type="ECO:0000313" key="4">
    <source>
        <dbReference type="Proteomes" id="UP000626210"/>
    </source>
</evidence>
<dbReference type="InterPro" id="IPR013762">
    <property type="entry name" value="Integrase-like_cat_sf"/>
</dbReference>
<dbReference type="InterPro" id="IPR010998">
    <property type="entry name" value="Integrase_recombinase_N"/>
</dbReference>
<evidence type="ECO:0000256" key="2">
    <source>
        <dbReference type="ARBA" id="ARBA00023172"/>
    </source>
</evidence>
<comment type="caution">
    <text evidence="3">The sequence shown here is derived from an EMBL/GenBank/DDBJ whole genome shotgun (WGS) entry which is preliminary data.</text>
</comment>
<dbReference type="Proteomes" id="UP000626210">
    <property type="component" value="Unassembled WGS sequence"/>
</dbReference>
<keyword evidence="1" id="KW-0238">DNA-binding</keyword>
<dbReference type="EMBL" id="BMYK01000010">
    <property type="protein sequence ID" value="GHC88096.1"/>
    <property type="molecule type" value="Genomic_DNA"/>
</dbReference>
<name>A0ABQ3G3U1_9BURK</name>